<dbReference type="GO" id="GO:0008270">
    <property type="term" value="F:zinc ion binding"/>
    <property type="evidence" value="ECO:0007669"/>
    <property type="project" value="UniProtKB-KW"/>
</dbReference>
<accession>A0A8J4SKC2</accession>
<evidence type="ECO:0000256" key="5">
    <source>
        <dbReference type="ARBA" id="ARBA00022771"/>
    </source>
</evidence>
<dbReference type="Pfam" id="PF00096">
    <property type="entry name" value="zf-C2H2"/>
    <property type="match status" value="2"/>
</dbReference>
<keyword evidence="6" id="KW-0862">Zinc</keyword>
<keyword evidence="3" id="KW-0479">Metal-binding</keyword>
<feature type="domain" description="C2H2-type" evidence="11">
    <location>
        <begin position="361"/>
        <end position="388"/>
    </location>
</feature>
<dbReference type="InterPro" id="IPR043359">
    <property type="entry name" value="GLI-like"/>
</dbReference>
<evidence type="ECO:0000256" key="4">
    <source>
        <dbReference type="ARBA" id="ARBA00022737"/>
    </source>
</evidence>
<feature type="domain" description="C2H2-type" evidence="11">
    <location>
        <begin position="419"/>
        <end position="448"/>
    </location>
</feature>
<dbReference type="PROSITE" id="PS00028">
    <property type="entry name" value="ZINC_FINGER_C2H2_1"/>
    <property type="match status" value="3"/>
</dbReference>
<organism evidence="12 13">
    <name type="scientific">Paragonimus heterotremus</name>
    <dbReference type="NCBI Taxonomy" id="100268"/>
    <lineage>
        <taxon>Eukaryota</taxon>
        <taxon>Metazoa</taxon>
        <taxon>Spiralia</taxon>
        <taxon>Lophotrochozoa</taxon>
        <taxon>Platyhelminthes</taxon>
        <taxon>Trematoda</taxon>
        <taxon>Digenea</taxon>
        <taxon>Plagiorchiida</taxon>
        <taxon>Troglotremata</taxon>
        <taxon>Troglotrematidae</taxon>
        <taxon>Paragonimus</taxon>
    </lineage>
</organism>
<evidence type="ECO:0000313" key="13">
    <source>
        <dbReference type="Proteomes" id="UP000748531"/>
    </source>
</evidence>
<dbReference type="OrthoDB" id="3214149at2759"/>
<feature type="region of interest" description="Disordered" evidence="10">
    <location>
        <begin position="792"/>
        <end position="831"/>
    </location>
</feature>
<feature type="region of interest" description="Disordered" evidence="10">
    <location>
        <begin position="742"/>
        <end position="773"/>
    </location>
</feature>
<dbReference type="FunFam" id="3.30.160.60:FF:000041">
    <property type="entry name" value="Zinc finger protein ZIC 1"/>
    <property type="match status" value="1"/>
</dbReference>
<keyword evidence="7" id="KW-0238">DNA-binding</keyword>
<dbReference type="Gene3D" id="3.30.160.60">
    <property type="entry name" value="Classic Zinc Finger"/>
    <property type="match status" value="4"/>
</dbReference>
<feature type="domain" description="C2H2-type" evidence="11">
    <location>
        <begin position="389"/>
        <end position="418"/>
    </location>
</feature>
<dbReference type="SUPFAM" id="SSF57667">
    <property type="entry name" value="beta-beta-alpha zinc fingers"/>
    <property type="match status" value="2"/>
</dbReference>
<dbReference type="GO" id="GO:0000981">
    <property type="term" value="F:DNA-binding transcription factor activity, RNA polymerase II-specific"/>
    <property type="evidence" value="ECO:0007669"/>
    <property type="project" value="TreeGrafter"/>
</dbReference>
<evidence type="ECO:0000256" key="7">
    <source>
        <dbReference type="ARBA" id="ARBA00023125"/>
    </source>
</evidence>
<dbReference type="Proteomes" id="UP000748531">
    <property type="component" value="Unassembled WGS sequence"/>
</dbReference>
<dbReference type="Pfam" id="PF18366">
    <property type="entry name" value="zf_ZIC"/>
    <property type="match status" value="1"/>
</dbReference>
<gene>
    <name evidence="12" type="ORF">PHET_08539</name>
</gene>
<comment type="caution">
    <text evidence="12">The sequence shown here is derived from an EMBL/GenBank/DDBJ whole genome shotgun (WGS) entry which is preliminary data.</text>
</comment>
<dbReference type="InterPro" id="IPR013087">
    <property type="entry name" value="Znf_C2H2_type"/>
</dbReference>
<dbReference type="SMART" id="SM00355">
    <property type="entry name" value="ZnF_C2H2"/>
    <property type="match status" value="5"/>
</dbReference>
<evidence type="ECO:0000313" key="12">
    <source>
        <dbReference type="EMBL" id="KAF5395042.1"/>
    </source>
</evidence>
<dbReference type="InterPro" id="IPR036236">
    <property type="entry name" value="Znf_C2H2_sf"/>
</dbReference>
<feature type="region of interest" description="Disordered" evidence="10">
    <location>
        <begin position="954"/>
        <end position="1004"/>
    </location>
</feature>
<comment type="subcellular location">
    <subcellularLocation>
        <location evidence="1">Nucleus</location>
    </subcellularLocation>
</comment>
<dbReference type="Pfam" id="PF23561">
    <property type="entry name" value="zf-C2H2_15"/>
    <property type="match status" value="1"/>
</dbReference>
<feature type="compositionally biased region" description="Polar residues" evidence="10">
    <location>
        <begin position="149"/>
        <end position="159"/>
    </location>
</feature>
<dbReference type="FunFam" id="3.30.160.60:FF:000035">
    <property type="entry name" value="Zinc finger protein ZIC 1"/>
    <property type="match status" value="1"/>
</dbReference>
<feature type="region of interest" description="Disordered" evidence="10">
    <location>
        <begin position="485"/>
        <end position="507"/>
    </location>
</feature>
<evidence type="ECO:0000256" key="3">
    <source>
        <dbReference type="ARBA" id="ARBA00022723"/>
    </source>
</evidence>
<keyword evidence="13" id="KW-1185">Reference proteome</keyword>
<evidence type="ECO:0000256" key="8">
    <source>
        <dbReference type="ARBA" id="ARBA00023242"/>
    </source>
</evidence>
<keyword evidence="5 9" id="KW-0863">Zinc-finger</keyword>
<evidence type="ECO:0000256" key="6">
    <source>
        <dbReference type="ARBA" id="ARBA00022833"/>
    </source>
</evidence>
<protein>
    <submittedName>
        <fullName evidence="12">Zinc finger protein ZIC 5</fullName>
    </submittedName>
</protein>
<evidence type="ECO:0000256" key="9">
    <source>
        <dbReference type="PROSITE-ProRule" id="PRU00042"/>
    </source>
</evidence>
<dbReference type="FunFam" id="3.30.160.60:FF:000031">
    <property type="entry name" value="GLI family zinc finger 3"/>
    <property type="match status" value="1"/>
</dbReference>
<reference evidence="12" key="1">
    <citation type="submission" date="2019-05" db="EMBL/GenBank/DDBJ databases">
        <title>Annotation for the trematode Paragonimus heterotremus.</title>
        <authorList>
            <person name="Choi Y.-J."/>
        </authorList>
    </citation>
    <scope>NUCLEOTIDE SEQUENCE</scope>
    <source>
        <strain evidence="12">LC</strain>
    </source>
</reference>
<feature type="region of interest" description="Disordered" evidence="10">
    <location>
        <begin position="538"/>
        <end position="633"/>
    </location>
</feature>
<dbReference type="EMBL" id="LUCH01017376">
    <property type="protein sequence ID" value="KAF5395042.1"/>
    <property type="molecule type" value="Genomic_DNA"/>
</dbReference>
<keyword evidence="8" id="KW-0539">Nucleus</keyword>
<proteinExistence type="inferred from homology"/>
<evidence type="ECO:0000256" key="1">
    <source>
        <dbReference type="ARBA" id="ARBA00004123"/>
    </source>
</evidence>
<keyword evidence="4" id="KW-0677">Repeat</keyword>
<dbReference type="PANTHER" id="PTHR45718:SF8">
    <property type="entry name" value="GLIS FAMILY ZINC FINGER 2"/>
    <property type="match status" value="1"/>
</dbReference>
<dbReference type="PANTHER" id="PTHR45718">
    <property type="entry name" value="TRANSCRIPTIONAL ACTIVATOR CUBITUS INTERRUPTUS"/>
    <property type="match status" value="1"/>
</dbReference>
<feature type="compositionally biased region" description="Low complexity" evidence="10">
    <location>
        <begin position="964"/>
        <end position="978"/>
    </location>
</feature>
<evidence type="ECO:0000259" key="11">
    <source>
        <dbReference type="PROSITE" id="PS50157"/>
    </source>
</evidence>
<evidence type="ECO:0000256" key="10">
    <source>
        <dbReference type="SAM" id="MobiDB-lite"/>
    </source>
</evidence>
<feature type="region of interest" description="Disordered" evidence="10">
    <location>
        <begin position="137"/>
        <end position="166"/>
    </location>
</feature>
<feature type="domain" description="C2H2-type" evidence="11">
    <location>
        <begin position="449"/>
        <end position="473"/>
    </location>
</feature>
<dbReference type="AlphaFoldDB" id="A0A8J4SKC2"/>
<sequence length="1026" mass="113115">MHTQLSNRTTVLIDEASLSNHRVTTAAEASLSAQSIAHYPTYYSNDHTSTQSAVVDNVRRHDPSPTDYPSALVADYSSSSESPMNEVTSTLLSASAYPNRSNLRDVTLSSNNDSNLIPTFQGGYNLFNRCASNQTQLLHTHRSDPPSEEGNQSQLSGTRRQPHGANMSQWYPQSVQSLQSPNIFCPTNDFYSSGMAAAAVASCYAANYEPNPHTHTAQLYRYLQDRQAHMYGQTLGVGANKSLTPVSSCITSSHRPNLFSPVYPSCAVYMDQYSFGSRLGRGISQVGLGTVASIPTHRDDVREIGNGELICCQWIDPVPLVPGAPRKQCTKMFDSVTEIVNHITLEHVGGPEQLDHTCYWRDCSRAGRPFKAKYKLVNHIRVHTGEKPFPCPFPGCSKVFARSENLKIHKRTHTGEKPFMCEFEGCDRRFANSSDRKKHMHVHMNDKPYFCRFKGCDKSYTHPSSLRKHLRVHYLSPSYSQTELEVRSVGSDAEHSGQQQQTQQQRLMNGHYKKSVTNHPDNQDGEDLKSALGSTEKHAYLPADSSDLLVTERTKSRRHSGDLSPRMQQPKMDPGNRKAGRKRRPSPRLDMYSIQSVSSFGEKSPRRAYKMEQSMTSEQDTEERQTRLPSSEELLSRDTSDCYRPAVSLPFCLAYISPYSQCGAPIVASQTSVPRSFDSLLSFNSSHLPQQFAHSNPSGPGPNTDIGECRKALKHSTSTGFDTISNYNQYAYSNQPYNMAFSSSTDAHKSPQLSADGPYTLPTRPERTSPTSYPVSLQKEFSFLQSAGSQAQQSSLLSRQPAHGTSETAGQSISHHSSSTDSDLEGTGMLFKANSSTNSSYTLSTSKTHLGSLDVTVNRYLSQSGGNPQTKLFMNNALDASMPETGSLSMTASALAATGWLPQAAAAAAVNYFDWRVPNVVTDIVKPVTDTEEYHKLQVANKPGGTNLFDYVNHPDSQTRQRESTSSPSVQDVQPVSSFPRNYGSVFSTPRCANDGPESIRNPTTSSLTNLSLIRSLNGCGSLQVT</sequence>
<dbReference type="PROSITE" id="PS50157">
    <property type="entry name" value="ZINC_FINGER_C2H2_2"/>
    <property type="match status" value="4"/>
</dbReference>
<feature type="compositionally biased region" description="Low complexity" evidence="10">
    <location>
        <begin position="812"/>
        <end position="821"/>
    </location>
</feature>
<dbReference type="GO" id="GO:0000978">
    <property type="term" value="F:RNA polymerase II cis-regulatory region sequence-specific DNA binding"/>
    <property type="evidence" value="ECO:0007669"/>
    <property type="project" value="TreeGrafter"/>
</dbReference>
<dbReference type="InterPro" id="IPR041643">
    <property type="entry name" value="Znf_ZIC"/>
</dbReference>
<comment type="similarity">
    <text evidence="2">Belongs to the GLI C2H2-type zinc-finger protein family.</text>
</comment>
<dbReference type="InterPro" id="IPR056436">
    <property type="entry name" value="Znf-C2H2_ZIC1-5/GLI1-3-like"/>
</dbReference>
<feature type="compositionally biased region" description="Low complexity" evidence="10">
    <location>
        <begin position="792"/>
        <end position="802"/>
    </location>
</feature>
<name>A0A8J4SKC2_9TREM</name>
<evidence type="ECO:0000256" key="2">
    <source>
        <dbReference type="ARBA" id="ARBA00010831"/>
    </source>
</evidence>
<dbReference type="GO" id="GO:0005634">
    <property type="term" value="C:nucleus"/>
    <property type="evidence" value="ECO:0007669"/>
    <property type="project" value="UniProtKB-SubCell"/>
</dbReference>